<dbReference type="VEuPathDB" id="FungiDB:SPRG_10609"/>
<dbReference type="OrthoDB" id="10330183at2759"/>
<keyword evidence="2" id="KW-1185">Reference proteome</keyword>
<dbReference type="OMA" id="CYHAHAR"/>
<organism evidence="1 2">
    <name type="scientific">Saprolegnia parasitica (strain CBS 223.65)</name>
    <dbReference type="NCBI Taxonomy" id="695850"/>
    <lineage>
        <taxon>Eukaryota</taxon>
        <taxon>Sar</taxon>
        <taxon>Stramenopiles</taxon>
        <taxon>Oomycota</taxon>
        <taxon>Saprolegniomycetes</taxon>
        <taxon>Saprolegniales</taxon>
        <taxon>Saprolegniaceae</taxon>
        <taxon>Saprolegnia</taxon>
    </lineage>
</organism>
<dbReference type="Proteomes" id="UP000030745">
    <property type="component" value="Unassembled WGS sequence"/>
</dbReference>
<accession>A0A067CCF3</accession>
<name>A0A067CCF3_SAPPC</name>
<protein>
    <submittedName>
        <fullName evidence="1">Uncharacterized protein</fullName>
    </submittedName>
</protein>
<reference evidence="1 2" key="1">
    <citation type="journal article" date="2013" name="PLoS Genet.">
        <title>Distinctive expansion of potential virulence genes in the genome of the oomycete fish pathogen Saprolegnia parasitica.</title>
        <authorList>
            <person name="Jiang R.H."/>
            <person name="de Bruijn I."/>
            <person name="Haas B.J."/>
            <person name="Belmonte R."/>
            <person name="Lobach L."/>
            <person name="Christie J."/>
            <person name="van den Ackerveken G."/>
            <person name="Bottin A."/>
            <person name="Bulone V."/>
            <person name="Diaz-Moreno S.M."/>
            <person name="Dumas B."/>
            <person name="Fan L."/>
            <person name="Gaulin E."/>
            <person name="Govers F."/>
            <person name="Grenville-Briggs L.J."/>
            <person name="Horner N.R."/>
            <person name="Levin J.Z."/>
            <person name="Mammella M."/>
            <person name="Meijer H.J."/>
            <person name="Morris P."/>
            <person name="Nusbaum C."/>
            <person name="Oome S."/>
            <person name="Phillips A.J."/>
            <person name="van Rooyen D."/>
            <person name="Rzeszutek E."/>
            <person name="Saraiva M."/>
            <person name="Secombes C.J."/>
            <person name="Seidl M.F."/>
            <person name="Snel B."/>
            <person name="Stassen J.H."/>
            <person name="Sykes S."/>
            <person name="Tripathy S."/>
            <person name="van den Berg H."/>
            <person name="Vega-Arreguin J.C."/>
            <person name="Wawra S."/>
            <person name="Young S.K."/>
            <person name="Zeng Q."/>
            <person name="Dieguez-Uribeondo J."/>
            <person name="Russ C."/>
            <person name="Tyler B.M."/>
            <person name="van West P."/>
        </authorList>
    </citation>
    <scope>NUCLEOTIDE SEQUENCE [LARGE SCALE GENOMIC DNA]</scope>
    <source>
        <strain evidence="1 2">CBS 223.65</strain>
    </source>
</reference>
<gene>
    <name evidence="1" type="ORF">SPRG_10609</name>
</gene>
<dbReference type="AlphaFoldDB" id="A0A067CCF3"/>
<proteinExistence type="predicted"/>
<evidence type="ECO:0000313" key="1">
    <source>
        <dbReference type="EMBL" id="KDO24181.1"/>
    </source>
</evidence>
<dbReference type="EMBL" id="KK583245">
    <property type="protein sequence ID" value="KDO24181.1"/>
    <property type="molecule type" value="Genomic_DNA"/>
</dbReference>
<sequence length="201" mass="22026">MASNPWSADAAAAPTALDVFLQKWKEVAPMALDDDDDDVVSSPSLDVIQLMTDITAAEEALFQILCDIDELTFVATTAPLLATGAIDAKHAMLTALRAQMDAFHALRPTILQKLQTAHTSKMLHIAPGDQENTMAVLATAEAHIERILACCDALSHGQNNTFQPPTLDPAWTSTLATYEQCYHAHARLRDLYARYETYNRS</sequence>
<dbReference type="GeneID" id="24132710"/>
<dbReference type="RefSeq" id="XP_012205125.1">
    <property type="nucleotide sequence ID" value="XM_012349735.1"/>
</dbReference>
<evidence type="ECO:0000313" key="2">
    <source>
        <dbReference type="Proteomes" id="UP000030745"/>
    </source>
</evidence>
<dbReference type="KEGG" id="spar:SPRG_10609"/>